<evidence type="ECO:0000313" key="2">
    <source>
        <dbReference type="EMBL" id="KAF2726772.1"/>
    </source>
</evidence>
<accession>A0A9P4QL63</accession>
<feature type="region of interest" description="Disordered" evidence="1">
    <location>
        <begin position="149"/>
        <end position="193"/>
    </location>
</feature>
<protein>
    <submittedName>
        <fullName evidence="2">Uncharacterized protein</fullName>
    </submittedName>
</protein>
<dbReference type="Proteomes" id="UP000799444">
    <property type="component" value="Unassembled WGS sequence"/>
</dbReference>
<sequence length="193" mass="21079">MDLQHLGPMLAAVELTMLIQQYASLPLGHHDRTPPQTAEIRSRPECVDQRCPRHHQTKTDNSANAMLGEESAVKFANLSHDAAPASSQRRNQSNNVSSLSLADVIANSFESSDTYVTCINNADVDEISASCDGFSQPLLEQSAEEEEAWRTKYAEKQGARTKPKPKKEGVVRRLSAGPRRAGKGLGGGLRRVD</sequence>
<organism evidence="2 3">
    <name type="scientific">Polyplosphaeria fusca</name>
    <dbReference type="NCBI Taxonomy" id="682080"/>
    <lineage>
        <taxon>Eukaryota</taxon>
        <taxon>Fungi</taxon>
        <taxon>Dikarya</taxon>
        <taxon>Ascomycota</taxon>
        <taxon>Pezizomycotina</taxon>
        <taxon>Dothideomycetes</taxon>
        <taxon>Pleosporomycetidae</taxon>
        <taxon>Pleosporales</taxon>
        <taxon>Tetraplosphaeriaceae</taxon>
        <taxon>Polyplosphaeria</taxon>
    </lineage>
</organism>
<dbReference type="EMBL" id="ML996392">
    <property type="protein sequence ID" value="KAF2726772.1"/>
    <property type="molecule type" value="Genomic_DNA"/>
</dbReference>
<evidence type="ECO:0000313" key="3">
    <source>
        <dbReference type="Proteomes" id="UP000799444"/>
    </source>
</evidence>
<feature type="compositionally biased region" description="Basic and acidic residues" evidence="1">
    <location>
        <begin position="149"/>
        <end position="158"/>
    </location>
</feature>
<feature type="compositionally biased region" description="Basic and acidic residues" evidence="1">
    <location>
        <begin position="40"/>
        <end position="51"/>
    </location>
</feature>
<name>A0A9P4QL63_9PLEO</name>
<feature type="compositionally biased region" description="Gly residues" evidence="1">
    <location>
        <begin position="183"/>
        <end position="193"/>
    </location>
</feature>
<keyword evidence="3" id="KW-1185">Reference proteome</keyword>
<dbReference type="AlphaFoldDB" id="A0A9P4QL63"/>
<feature type="region of interest" description="Disordered" evidence="1">
    <location>
        <begin position="29"/>
        <end position="59"/>
    </location>
</feature>
<evidence type="ECO:0000256" key="1">
    <source>
        <dbReference type="SAM" id="MobiDB-lite"/>
    </source>
</evidence>
<gene>
    <name evidence="2" type="ORF">EJ04DRAFT_529983</name>
</gene>
<proteinExistence type="predicted"/>
<reference evidence="2" key="1">
    <citation type="journal article" date="2020" name="Stud. Mycol.">
        <title>101 Dothideomycetes genomes: a test case for predicting lifestyles and emergence of pathogens.</title>
        <authorList>
            <person name="Haridas S."/>
            <person name="Albert R."/>
            <person name="Binder M."/>
            <person name="Bloem J."/>
            <person name="Labutti K."/>
            <person name="Salamov A."/>
            <person name="Andreopoulos B."/>
            <person name="Baker S."/>
            <person name="Barry K."/>
            <person name="Bills G."/>
            <person name="Bluhm B."/>
            <person name="Cannon C."/>
            <person name="Castanera R."/>
            <person name="Culley D."/>
            <person name="Daum C."/>
            <person name="Ezra D."/>
            <person name="Gonzalez J."/>
            <person name="Henrissat B."/>
            <person name="Kuo A."/>
            <person name="Liang C."/>
            <person name="Lipzen A."/>
            <person name="Lutzoni F."/>
            <person name="Magnuson J."/>
            <person name="Mondo S."/>
            <person name="Nolan M."/>
            <person name="Ohm R."/>
            <person name="Pangilinan J."/>
            <person name="Park H.-J."/>
            <person name="Ramirez L."/>
            <person name="Alfaro M."/>
            <person name="Sun H."/>
            <person name="Tritt A."/>
            <person name="Yoshinaga Y."/>
            <person name="Zwiers L.-H."/>
            <person name="Turgeon B."/>
            <person name="Goodwin S."/>
            <person name="Spatafora J."/>
            <person name="Crous P."/>
            <person name="Grigoriev I."/>
        </authorList>
    </citation>
    <scope>NUCLEOTIDE SEQUENCE</scope>
    <source>
        <strain evidence="2">CBS 125425</strain>
    </source>
</reference>
<comment type="caution">
    <text evidence="2">The sequence shown here is derived from an EMBL/GenBank/DDBJ whole genome shotgun (WGS) entry which is preliminary data.</text>
</comment>